<evidence type="ECO:0000256" key="1">
    <source>
        <dbReference type="SAM" id="Phobius"/>
    </source>
</evidence>
<gene>
    <name evidence="2" type="ORF">SAMN04487968_101178</name>
</gene>
<dbReference type="Proteomes" id="UP000198832">
    <property type="component" value="Unassembled WGS sequence"/>
</dbReference>
<dbReference type="AlphaFoldDB" id="A0A1I1DIC6"/>
<name>A0A1I1DIC6_9ACTN</name>
<dbReference type="EMBL" id="FOLB01000001">
    <property type="protein sequence ID" value="SFB72818.1"/>
    <property type="molecule type" value="Genomic_DNA"/>
</dbReference>
<evidence type="ECO:0000313" key="2">
    <source>
        <dbReference type="EMBL" id="SFB72818.1"/>
    </source>
</evidence>
<dbReference type="STRING" id="574651.SAMN04487968_101178"/>
<dbReference type="RefSeq" id="WP_091119134.1">
    <property type="nucleotide sequence ID" value="NZ_FOLB01000001.1"/>
</dbReference>
<sequence length="172" mass="18558">MRIPASTLDGLESTSEARAAVWLRRAFLVLLLCFVAAGLAGLLGVRSTTSEASESGWTLSLRHAAVARPGLDVPWEVTVTHAGGFDDDVTIAVTGAYFDIFETQGFNPEPSDETRDADTRYLTFKKPEGDTLIISYDAYIQPASQIGRSGTVSVVDDGQRVASVDFHTFLMP</sequence>
<protein>
    <submittedName>
        <fullName evidence="2">Uncharacterized protein</fullName>
    </submittedName>
</protein>
<keyword evidence="3" id="KW-1185">Reference proteome</keyword>
<dbReference type="OrthoDB" id="3785419at2"/>
<keyword evidence="1" id="KW-0812">Transmembrane</keyword>
<proteinExistence type="predicted"/>
<reference evidence="2 3" key="1">
    <citation type="submission" date="2016-10" db="EMBL/GenBank/DDBJ databases">
        <authorList>
            <person name="de Groot N.N."/>
        </authorList>
    </citation>
    <scope>NUCLEOTIDE SEQUENCE [LARGE SCALE GENOMIC DNA]</scope>
    <source>
        <strain evidence="2 3">CGMCC 1.7056</strain>
    </source>
</reference>
<organism evidence="2 3">
    <name type="scientific">Nocardioides terrae</name>
    <dbReference type="NCBI Taxonomy" id="574651"/>
    <lineage>
        <taxon>Bacteria</taxon>
        <taxon>Bacillati</taxon>
        <taxon>Actinomycetota</taxon>
        <taxon>Actinomycetes</taxon>
        <taxon>Propionibacteriales</taxon>
        <taxon>Nocardioidaceae</taxon>
        <taxon>Nocardioides</taxon>
    </lineage>
</organism>
<feature type="transmembrane region" description="Helical" evidence="1">
    <location>
        <begin position="26"/>
        <end position="45"/>
    </location>
</feature>
<evidence type="ECO:0000313" key="3">
    <source>
        <dbReference type="Proteomes" id="UP000198832"/>
    </source>
</evidence>
<accession>A0A1I1DIC6</accession>
<keyword evidence="1" id="KW-1133">Transmembrane helix</keyword>
<keyword evidence="1" id="KW-0472">Membrane</keyword>